<keyword evidence="3" id="KW-0396">Initiation factor</keyword>
<dbReference type="Proteomes" id="UP000694846">
    <property type="component" value="Unplaced"/>
</dbReference>
<reference evidence="13" key="1">
    <citation type="submission" date="2018-04" db="EMBL/GenBank/DDBJ databases">
        <title>Transcriptome assembly of Sipha flava.</title>
        <authorList>
            <person name="Scully E.D."/>
            <person name="Geib S.M."/>
            <person name="Palmer N.A."/>
            <person name="Koch K."/>
            <person name="Bradshaw J."/>
            <person name="Heng-Moss T."/>
            <person name="Sarath G."/>
        </authorList>
    </citation>
    <scope>NUCLEOTIDE SEQUENCE</scope>
</reference>
<dbReference type="Pfam" id="PF00400">
    <property type="entry name" value="WD40"/>
    <property type="match status" value="2"/>
</dbReference>
<dbReference type="InterPro" id="IPR001680">
    <property type="entry name" value="WD40_rpt"/>
</dbReference>
<evidence type="ECO:0000256" key="2">
    <source>
        <dbReference type="ARBA" id="ARBA00018260"/>
    </source>
</evidence>
<evidence type="ECO:0000256" key="4">
    <source>
        <dbReference type="ARBA" id="ARBA00022552"/>
    </source>
</evidence>
<feature type="domain" description="U3 small nucleolar RNA-associated protein 15 C-terminal" evidence="12">
    <location>
        <begin position="353"/>
        <end position="486"/>
    </location>
</feature>
<evidence type="ECO:0000259" key="12">
    <source>
        <dbReference type="Pfam" id="PF09384"/>
    </source>
</evidence>
<comment type="function">
    <text evidence="9">Ribosome biogenesis factor. Involved in nucleolar processing of pre-18S ribosomal RNA. Required for optimal pre-ribosomal RNA transcription by RNA polymerase I. Part of the small subunit (SSU) processome, first precursor of the small eukaryotic ribosomal subunit. During the assembly of the SSU processome in the nucleolus, many ribosome biogenesis factors, an RNA chaperone and ribosomal proteins associate with the nascent pre-rRNA and work in concert to generate RNA folding, modifications, rearrangements and cleavage as well as targeted degradation of pre-ribosomal RNA by the RNA exosome.</text>
</comment>
<keyword evidence="5 10" id="KW-0853">WD repeat</keyword>
<evidence type="ECO:0000259" key="11">
    <source>
        <dbReference type="Pfam" id="PF08662"/>
    </source>
</evidence>
<dbReference type="RefSeq" id="XP_025409620.1">
    <property type="nucleotide sequence ID" value="XM_025553835.1"/>
</dbReference>
<dbReference type="OrthoDB" id="431715at2759"/>
<evidence type="ECO:0000313" key="14">
    <source>
        <dbReference type="Proteomes" id="UP000694846"/>
    </source>
</evidence>
<evidence type="ECO:0000256" key="10">
    <source>
        <dbReference type="PROSITE-ProRule" id="PRU00221"/>
    </source>
</evidence>
<evidence type="ECO:0000256" key="7">
    <source>
        <dbReference type="ARBA" id="ARBA00022917"/>
    </source>
</evidence>
<keyword evidence="8" id="KW-0539">Nucleus</keyword>
<evidence type="ECO:0000313" key="15">
    <source>
        <dbReference type="RefSeq" id="XP_025409620.1"/>
    </source>
</evidence>
<keyword evidence="7" id="KW-0648">Protein biosynthesis</keyword>
<dbReference type="GO" id="GO:0003743">
    <property type="term" value="F:translation initiation factor activity"/>
    <property type="evidence" value="ECO:0007669"/>
    <property type="project" value="UniProtKB-KW"/>
</dbReference>
<keyword evidence="4" id="KW-0698">rRNA processing</keyword>
<dbReference type="InterPro" id="IPR018983">
    <property type="entry name" value="U3_snoRNA-assocProt_15_C"/>
</dbReference>
<organism evidence="13">
    <name type="scientific">Sipha flava</name>
    <name type="common">yellow sugarcane aphid</name>
    <dbReference type="NCBI Taxonomy" id="143950"/>
    <lineage>
        <taxon>Eukaryota</taxon>
        <taxon>Metazoa</taxon>
        <taxon>Ecdysozoa</taxon>
        <taxon>Arthropoda</taxon>
        <taxon>Hexapoda</taxon>
        <taxon>Insecta</taxon>
        <taxon>Pterygota</taxon>
        <taxon>Neoptera</taxon>
        <taxon>Paraneoptera</taxon>
        <taxon>Hemiptera</taxon>
        <taxon>Sternorrhyncha</taxon>
        <taxon>Aphidomorpha</taxon>
        <taxon>Aphidoidea</taxon>
        <taxon>Aphididae</taxon>
        <taxon>Sipha</taxon>
    </lineage>
</organism>
<feature type="domain" description="Translation initiation factor beta propellor-like" evidence="11">
    <location>
        <begin position="178"/>
        <end position="277"/>
    </location>
</feature>
<evidence type="ECO:0000256" key="8">
    <source>
        <dbReference type="ARBA" id="ARBA00023242"/>
    </source>
</evidence>
<dbReference type="SMART" id="SM00320">
    <property type="entry name" value="WD40"/>
    <property type="match status" value="7"/>
</dbReference>
<dbReference type="GO" id="GO:0005730">
    <property type="term" value="C:nucleolus"/>
    <property type="evidence" value="ECO:0007669"/>
    <property type="project" value="UniProtKB-SubCell"/>
</dbReference>
<keyword evidence="14" id="KW-1185">Reference proteome</keyword>
<dbReference type="InterPro" id="IPR036322">
    <property type="entry name" value="WD40_repeat_dom_sf"/>
</dbReference>
<keyword evidence="6" id="KW-0677">Repeat</keyword>
<feature type="repeat" description="WD" evidence="10">
    <location>
        <begin position="118"/>
        <end position="159"/>
    </location>
</feature>
<dbReference type="GO" id="GO:0006364">
    <property type="term" value="P:rRNA processing"/>
    <property type="evidence" value="ECO:0007669"/>
    <property type="project" value="UniProtKB-KW"/>
</dbReference>
<reference evidence="15" key="2">
    <citation type="submission" date="2025-04" db="UniProtKB">
        <authorList>
            <consortium name="RefSeq"/>
        </authorList>
    </citation>
    <scope>IDENTIFICATION</scope>
    <source>
        <tissue evidence="15">Whole body</tissue>
    </source>
</reference>
<proteinExistence type="predicted"/>
<dbReference type="AlphaFoldDB" id="A0A2S2R2R5"/>
<protein>
    <recommendedName>
        <fullName evidence="2">U3 small nucleolar RNA-associated protein 15 homolog</fullName>
    </recommendedName>
</protein>
<dbReference type="Pfam" id="PF08662">
    <property type="entry name" value="eIF2A"/>
    <property type="match status" value="1"/>
</dbReference>
<evidence type="ECO:0000256" key="1">
    <source>
        <dbReference type="ARBA" id="ARBA00004604"/>
    </source>
</evidence>
<dbReference type="Pfam" id="PF09384">
    <property type="entry name" value="UTP15_C"/>
    <property type="match status" value="1"/>
</dbReference>
<gene>
    <name evidence="13" type="primary">utp15</name>
    <name evidence="15" type="synonym">LOC112683008</name>
    <name evidence="13" type="ORF">g.3762</name>
</gene>
<dbReference type="SUPFAM" id="SSF50978">
    <property type="entry name" value="WD40 repeat-like"/>
    <property type="match status" value="1"/>
</dbReference>
<dbReference type="PROSITE" id="PS50294">
    <property type="entry name" value="WD_REPEATS_REGION"/>
    <property type="match status" value="1"/>
</dbReference>
<dbReference type="PANTHER" id="PTHR19924">
    <property type="entry name" value="UTP15 U3 SMALL NUCLEOLAR RNA-ASSOCIATED PROTEIN 15 FAMILY MEMBER"/>
    <property type="match status" value="1"/>
</dbReference>
<dbReference type="Gene3D" id="2.130.10.10">
    <property type="entry name" value="YVTN repeat-like/Quinoprotein amine dehydrogenase"/>
    <property type="match status" value="2"/>
</dbReference>
<sequence>MTSFKKSFVKPFARPSDSYTVEDSYWKKLTSPVLVKEFGPIDYVNFSRRAPYHFAVSCSARVQVYNPVTKVVTKNLNKFKEAAYGATFRADGHLLCAGGEESVVRLFEVNTKSMLRQFRGHKAAVHRTFFTKDGHHIASFSDDKTVSLWDISSQNISGHYEGYHTDYIRAGCVSPISENIVVSGGYDKKINMFDSRTKSVTMSVDHEAPVESLMFLPSGSLLISAGGTEVRIWDVLAGKLLAKLTQNHKTVTALCLAKQGSAIVTASLDKHVKIYNVSTFQLSHDITYPSAVLSIDISKDDKTIVAGTVDGIVNIIKRDTAMKHNIENKKRQARASAIVYSDGIDLSVPIMQPDQMSKFDNALRKFNYKQALDSVLVHAVAFKKPHVTVYVFDELCRRNGLEQAIAGRNSKELALLLNFVIRYIGVRKLSKTLTHVASIIIDCYWDSFEACSLEIRALLTKLHTVVENEILLTKKLLAIDGLVKMLLISSEVLPDTNQTQLNENKVVVKN</sequence>
<dbReference type="CDD" id="cd00200">
    <property type="entry name" value="WD40"/>
    <property type="match status" value="1"/>
</dbReference>
<name>A0A2S2R2R5_9HEMI</name>
<evidence type="ECO:0000313" key="13">
    <source>
        <dbReference type="EMBL" id="MBY84337.1"/>
    </source>
</evidence>
<evidence type="ECO:0000256" key="6">
    <source>
        <dbReference type="ARBA" id="ARBA00022737"/>
    </source>
</evidence>
<evidence type="ECO:0000256" key="9">
    <source>
        <dbReference type="ARBA" id="ARBA00045437"/>
    </source>
</evidence>
<dbReference type="PROSITE" id="PS50082">
    <property type="entry name" value="WD_REPEATS_2"/>
    <property type="match status" value="1"/>
</dbReference>
<dbReference type="InterPro" id="IPR015943">
    <property type="entry name" value="WD40/YVTN_repeat-like_dom_sf"/>
</dbReference>
<dbReference type="GO" id="GO:0045943">
    <property type="term" value="P:positive regulation of transcription by RNA polymerase I"/>
    <property type="evidence" value="ECO:0007669"/>
    <property type="project" value="TreeGrafter"/>
</dbReference>
<comment type="subcellular location">
    <subcellularLocation>
        <location evidence="1">Nucleus</location>
        <location evidence="1">Nucleolus</location>
    </subcellularLocation>
</comment>
<dbReference type="PANTHER" id="PTHR19924:SF26">
    <property type="entry name" value="U3 SMALL NUCLEOLAR RNA-ASSOCIATED PROTEIN 15 HOMOLOG"/>
    <property type="match status" value="1"/>
</dbReference>
<dbReference type="EMBL" id="GGMS01015134">
    <property type="protein sequence ID" value="MBY84337.1"/>
    <property type="molecule type" value="Transcribed_RNA"/>
</dbReference>
<accession>A0A2S2R2R5</accession>
<evidence type="ECO:0000256" key="3">
    <source>
        <dbReference type="ARBA" id="ARBA00022540"/>
    </source>
</evidence>
<evidence type="ECO:0000256" key="5">
    <source>
        <dbReference type="ARBA" id="ARBA00022574"/>
    </source>
</evidence>
<dbReference type="InterPro" id="IPR013979">
    <property type="entry name" value="TIF_beta_prop-like"/>
</dbReference>